<keyword evidence="3" id="KW-1185">Reference proteome</keyword>
<organism evidence="2 3">
    <name type="scientific">Symbiodinium pilosum</name>
    <name type="common">Dinoflagellate</name>
    <dbReference type="NCBI Taxonomy" id="2952"/>
    <lineage>
        <taxon>Eukaryota</taxon>
        <taxon>Sar</taxon>
        <taxon>Alveolata</taxon>
        <taxon>Dinophyceae</taxon>
        <taxon>Suessiales</taxon>
        <taxon>Symbiodiniaceae</taxon>
        <taxon>Symbiodinium</taxon>
    </lineage>
</organism>
<feature type="region of interest" description="Disordered" evidence="1">
    <location>
        <begin position="1"/>
        <end position="95"/>
    </location>
</feature>
<sequence>MKKNDMGRGVPFRRPTPPVTPKDVDFGQACDAQARIRRIIPRQEVKDPDDPAPPSPAGPIPTIPAAPTVPVAPPPGHTGPHLLEDSRGTLCESDLGLPGTVMDPILEDGGIVVGTSRSRASSRASRRSARSSFPWMASPSGRFLSIRPTHF</sequence>
<reference evidence="2" key="1">
    <citation type="submission" date="2021-02" db="EMBL/GenBank/DDBJ databases">
        <authorList>
            <person name="Dougan E. K."/>
            <person name="Rhodes N."/>
            <person name="Thang M."/>
            <person name="Chan C."/>
        </authorList>
    </citation>
    <scope>NUCLEOTIDE SEQUENCE</scope>
</reference>
<feature type="compositionally biased region" description="Pro residues" evidence="1">
    <location>
        <begin position="51"/>
        <end position="64"/>
    </location>
</feature>
<comment type="caution">
    <text evidence="2">The sequence shown here is derived from an EMBL/GenBank/DDBJ whole genome shotgun (WGS) entry which is preliminary data.</text>
</comment>
<name>A0A812IYJ3_SYMPI</name>
<dbReference type="OrthoDB" id="10410492at2759"/>
<evidence type="ECO:0000313" key="3">
    <source>
        <dbReference type="Proteomes" id="UP000649617"/>
    </source>
</evidence>
<dbReference type="EMBL" id="CAJNIZ010001237">
    <property type="protein sequence ID" value="CAE7186202.1"/>
    <property type="molecule type" value="Genomic_DNA"/>
</dbReference>
<dbReference type="Proteomes" id="UP000649617">
    <property type="component" value="Unassembled WGS sequence"/>
</dbReference>
<accession>A0A812IYJ3</accession>
<dbReference type="AlphaFoldDB" id="A0A812IYJ3"/>
<evidence type="ECO:0000256" key="1">
    <source>
        <dbReference type="SAM" id="MobiDB-lite"/>
    </source>
</evidence>
<gene>
    <name evidence="2" type="ORF">SPIL2461_LOCUS1281</name>
</gene>
<evidence type="ECO:0000313" key="2">
    <source>
        <dbReference type="EMBL" id="CAE7186202.1"/>
    </source>
</evidence>
<feature type="region of interest" description="Disordered" evidence="1">
    <location>
        <begin position="114"/>
        <end position="139"/>
    </location>
</feature>
<proteinExistence type="predicted"/>
<protein>
    <submittedName>
        <fullName evidence="2">Uncharacterized protein</fullName>
    </submittedName>
</protein>